<name>A0ABP9AHQ7_9PSEU</name>
<dbReference type="Proteomes" id="UP001500928">
    <property type="component" value="Unassembled WGS sequence"/>
</dbReference>
<dbReference type="Gene3D" id="3.30.70.100">
    <property type="match status" value="1"/>
</dbReference>
<organism evidence="2 3">
    <name type="scientific">Actinomycetospora chlora</name>
    <dbReference type="NCBI Taxonomy" id="663608"/>
    <lineage>
        <taxon>Bacteria</taxon>
        <taxon>Bacillati</taxon>
        <taxon>Actinomycetota</taxon>
        <taxon>Actinomycetes</taxon>
        <taxon>Pseudonocardiales</taxon>
        <taxon>Pseudonocardiaceae</taxon>
        <taxon>Actinomycetospora</taxon>
    </lineage>
</organism>
<dbReference type="SUPFAM" id="SSF54909">
    <property type="entry name" value="Dimeric alpha+beta barrel"/>
    <property type="match status" value="1"/>
</dbReference>
<dbReference type="Pfam" id="PF03992">
    <property type="entry name" value="ABM"/>
    <property type="match status" value="1"/>
</dbReference>
<sequence length="108" mass="11672">MPTSTIAAGTTVTTLINHFTVAPERQAELVALLEEATEEVIRHVPGFVSANLHASLDGTHVVNYAQWESQEALEGMWADPAAREHMAAATAIATAEPRMYRVASVHHV</sequence>
<dbReference type="InterPro" id="IPR007138">
    <property type="entry name" value="ABM_dom"/>
</dbReference>
<protein>
    <submittedName>
        <fullName evidence="2">Antibiotic biosynthesis monooxygenase</fullName>
    </submittedName>
</protein>
<evidence type="ECO:0000313" key="2">
    <source>
        <dbReference type="EMBL" id="GAA4781642.1"/>
    </source>
</evidence>
<keyword evidence="3" id="KW-1185">Reference proteome</keyword>
<dbReference type="GO" id="GO:0004497">
    <property type="term" value="F:monooxygenase activity"/>
    <property type="evidence" value="ECO:0007669"/>
    <property type="project" value="UniProtKB-KW"/>
</dbReference>
<accession>A0ABP9AHQ7</accession>
<comment type="caution">
    <text evidence="2">The sequence shown here is derived from an EMBL/GenBank/DDBJ whole genome shotgun (WGS) entry which is preliminary data.</text>
</comment>
<dbReference type="InterPro" id="IPR011008">
    <property type="entry name" value="Dimeric_a/b-barrel"/>
</dbReference>
<dbReference type="RefSeq" id="WP_345412229.1">
    <property type="nucleotide sequence ID" value="NZ_BAABHO010000008.1"/>
</dbReference>
<gene>
    <name evidence="2" type="ORF">GCM10023200_13770</name>
</gene>
<dbReference type="PROSITE" id="PS51725">
    <property type="entry name" value="ABM"/>
    <property type="match status" value="1"/>
</dbReference>
<evidence type="ECO:0000259" key="1">
    <source>
        <dbReference type="PROSITE" id="PS51725"/>
    </source>
</evidence>
<keyword evidence="2" id="KW-0560">Oxidoreductase</keyword>
<feature type="domain" description="ABM" evidence="1">
    <location>
        <begin position="13"/>
        <end position="103"/>
    </location>
</feature>
<proteinExistence type="predicted"/>
<keyword evidence="2" id="KW-0503">Monooxygenase</keyword>
<evidence type="ECO:0000313" key="3">
    <source>
        <dbReference type="Proteomes" id="UP001500928"/>
    </source>
</evidence>
<dbReference type="EMBL" id="BAABHO010000008">
    <property type="protein sequence ID" value="GAA4781642.1"/>
    <property type="molecule type" value="Genomic_DNA"/>
</dbReference>
<reference evidence="3" key="1">
    <citation type="journal article" date="2019" name="Int. J. Syst. Evol. Microbiol.">
        <title>The Global Catalogue of Microorganisms (GCM) 10K type strain sequencing project: providing services to taxonomists for standard genome sequencing and annotation.</title>
        <authorList>
            <consortium name="The Broad Institute Genomics Platform"/>
            <consortium name="The Broad Institute Genome Sequencing Center for Infectious Disease"/>
            <person name="Wu L."/>
            <person name="Ma J."/>
        </authorList>
    </citation>
    <scope>NUCLEOTIDE SEQUENCE [LARGE SCALE GENOMIC DNA]</scope>
    <source>
        <strain evidence="3">JCM 17979</strain>
    </source>
</reference>